<gene>
    <name evidence="12" type="ORF">ACFOGJ_05930</name>
</gene>
<comment type="similarity">
    <text evidence="5 7">Belongs to the DEAD box helicase family.</text>
</comment>
<dbReference type="PROSITE" id="PS00039">
    <property type="entry name" value="DEAD_ATP_HELICASE"/>
    <property type="match status" value="1"/>
</dbReference>
<dbReference type="GO" id="GO:0004386">
    <property type="term" value="F:helicase activity"/>
    <property type="evidence" value="ECO:0007669"/>
    <property type="project" value="UniProtKB-KW"/>
</dbReference>
<dbReference type="SMART" id="SM00487">
    <property type="entry name" value="DEXDc"/>
    <property type="match status" value="1"/>
</dbReference>
<dbReference type="SUPFAM" id="SSF52540">
    <property type="entry name" value="P-loop containing nucleoside triphosphate hydrolases"/>
    <property type="match status" value="1"/>
</dbReference>
<dbReference type="InterPro" id="IPR027417">
    <property type="entry name" value="P-loop_NTPase"/>
</dbReference>
<feature type="domain" description="DEAD-box RNA helicase Q" evidence="11">
    <location>
        <begin position="1"/>
        <end position="29"/>
    </location>
</feature>
<dbReference type="PROSITE" id="PS51195">
    <property type="entry name" value="Q_MOTIF"/>
    <property type="match status" value="1"/>
</dbReference>
<dbReference type="PANTHER" id="PTHR47959">
    <property type="entry name" value="ATP-DEPENDENT RNA HELICASE RHLE-RELATED"/>
    <property type="match status" value="1"/>
</dbReference>
<dbReference type="EC" id="3.6.4.-" evidence="12"/>
<dbReference type="RefSeq" id="WP_379898882.1">
    <property type="nucleotide sequence ID" value="NZ_JBHRTR010000015.1"/>
</dbReference>
<keyword evidence="1 7" id="KW-0547">Nucleotide-binding</keyword>
<feature type="domain" description="Helicase C-terminal" evidence="10">
    <location>
        <begin position="232"/>
        <end position="381"/>
    </location>
</feature>
<dbReference type="CDD" id="cd18787">
    <property type="entry name" value="SF2_C_DEAD"/>
    <property type="match status" value="1"/>
</dbReference>
<evidence type="ECO:0000313" key="13">
    <source>
        <dbReference type="Proteomes" id="UP001595528"/>
    </source>
</evidence>
<dbReference type="PROSITE" id="PS51194">
    <property type="entry name" value="HELICASE_CTER"/>
    <property type="match status" value="1"/>
</dbReference>
<keyword evidence="13" id="KW-1185">Reference proteome</keyword>
<evidence type="ECO:0000259" key="11">
    <source>
        <dbReference type="PROSITE" id="PS51195"/>
    </source>
</evidence>
<feature type="domain" description="Helicase ATP-binding" evidence="9">
    <location>
        <begin position="32"/>
        <end position="205"/>
    </location>
</feature>
<evidence type="ECO:0000259" key="10">
    <source>
        <dbReference type="PROSITE" id="PS51194"/>
    </source>
</evidence>
<keyword evidence="2 7" id="KW-0378">Hydrolase</keyword>
<evidence type="ECO:0000256" key="5">
    <source>
        <dbReference type="ARBA" id="ARBA00038437"/>
    </source>
</evidence>
<feature type="compositionally biased region" description="Basic and acidic residues" evidence="8">
    <location>
        <begin position="421"/>
        <end position="473"/>
    </location>
</feature>
<dbReference type="PROSITE" id="PS51192">
    <property type="entry name" value="HELICASE_ATP_BIND_1"/>
    <property type="match status" value="1"/>
</dbReference>
<evidence type="ECO:0000256" key="1">
    <source>
        <dbReference type="ARBA" id="ARBA00022741"/>
    </source>
</evidence>
<feature type="region of interest" description="Disordered" evidence="8">
    <location>
        <begin position="372"/>
        <end position="567"/>
    </location>
</feature>
<dbReference type="SMART" id="SM00490">
    <property type="entry name" value="HELICc"/>
    <property type="match status" value="1"/>
</dbReference>
<dbReference type="InterPro" id="IPR011545">
    <property type="entry name" value="DEAD/DEAH_box_helicase_dom"/>
</dbReference>
<evidence type="ECO:0000313" key="12">
    <source>
        <dbReference type="EMBL" id="MFC3226760.1"/>
    </source>
</evidence>
<dbReference type="InterPro" id="IPR014014">
    <property type="entry name" value="RNA_helicase_DEAD_Q_motif"/>
</dbReference>
<evidence type="ECO:0000256" key="7">
    <source>
        <dbReference type="RuleBase" id="RU000492"/>
    </source>
</evidence>
<dbReference type="Pfam" id="PF00271">
    <property type="entry name" value="Helicase_C"/>
    <property type="match status" value="1"/>
</dbReference>
<feature type="compositionally biased region" description="Low complexity" evidence="8">
    <location>
        <begin position="474"/>
        <end position="489"/>
    </location>
</feature>
<evidence type="ECO:0000256" key="3">
    <source>
        <dbReference type="ARBA" id="ARBA00022806"/>
    </source>
</evidence>
<dbReference type="CDD" id="cd00268">
    <property type="entry name" value="DEADc"/>
    <property type="match status" value="1"/>
</dbReference>
<dbReference type="PANTHER" id="PTHR47959:SF13">
    <property type="entry name" value="ATP-DEPENDENT RNA HELICASE RHLE"/>
    <property type="match status" value="1"/>
</dbReference>
<feature type="compositionally biased region" description="Basic and acidic residues" evidence="8">
    <location>
        <begin position="515"/>
        <end position="542"/>
    </location>
</feature>
<dbReference type="Gene3D" id="3.40.50.300">
    <property type="entry name" value="P-loop containing nucleotide triphosphate hydrolases"/>
    <property type="match status" value="2"/>
</dbReference>
<keyword evidence="4 7" id="KW-0067">ATP-binding</keyword>
<evidence type="ECO:0000256" key="6">
    <source>
        <dbReference type="PROSITE-ProRule" id="PRU00552"/>
    </source>
</evidence>
<reference evidence="13" key="1">
    <citation type="journal article" date="2019" name="Int. J. Syst. Evol. Microbiol.">
        <title>The Global Catalogue of Microorganisms (GCM) 10K type strain sequencing project: providing services to taxonomists for standard genome sequencing and annotation.</title>
        <authorList>
            <consortium name="The Broad Institute Genomics Platform"/>
            <consortium name="The Broad Institute Genome Sequencing Center for Infectious Disease"/>
            <person name="Wu L."/>
            <person name="Ma J."/>
        </authorList>
    </citation>
    <scope>NUCLEOTIDE SEQUENCE [LARGE SCALE GENOMIC DNA]</scope>
    <source>
        <strain evidence="13">KCTC 42964</strain>
    </source>
</reference>
<feature type="short sequence motif" description="Q motif" evidence="6">
    <location>
        <begin position="1"/>
        <end position="29"/>
    </location>
</feature>
<dbReference type="Pfam" id="PF00270">
    <property type="entry name" value="DEAD"/>
    <property type="match status" value="1"/>
</dbReference>
<sequence length="567" mass="61836">MSFEDLGLSPETLRAVTDAGYSTPTPIQSKAIPYVLMGRDIVGVAQTGTGKTAGFTLPLIDILADGQAKARMPRALILEPTRELADQVKSSFEKYGKYHRLSTALLIGGMSFGDQDKLLDRGVDVLIATPGRLLDHFERGKVMLSGVKILVIDEADRMMDMGFIPDVERIVKLMPPLRQSLFFSATMSPEMRRLADAFLTNPKEVSVAPPASPAETVTQTRIEVANRDKRAALRQLLAQADVKNAIIFCNRKKDVDILFKSLKKHGFNAGAIHGDLSQAVRMETLDNFKTGKISLLVASDVAARGLDIQGLSHVFNFDVPMNSEDYVHRIGRTGRAGKTGRAYMLVTPSDDKFMAGIRSLIKKEIPLETLEGFEASPADADDDADRGERRSRGGRRRRDEGKSSDRSRSRKASTADEPAADEVRAEAEESAASREESATPREEKRPRRRKAAESKAAENKAAENKAAESKPADSKAAAAVAETAEAPSEGADDRQERKSASNTGKEPQAGAPQHRKNEPPSRGRRGESRRRNTRSGGERSNDGGKPVVGMGDHVPAFLMRPARRQQG</sequence>
<name>A0ABV7KWU0_9PROT</name>
<dbReference type="InterPro" id="IPR014001">
    <property type="entry name" value="Helicase_ATP-bd"/>
</dbReference>
<feature type="compositionally biased region" description="Basic and acidic residues" evidence="8">
    <location>
        <begin position="386"/>
        <end position="407"/>
    </location>
</feature>
<evidence type="ECO:0000256" key="2">
    <source>
        <dbReference type="ARBA" id="ARBA00022801"/>
    </source>
</evidence>
<comment type="caution">
    <text evidence="12">The sequence shown here is derived from an EMBL/GenBank/DDBJ whole genome shotgun (WGS) entry which is preliminary data.</text>
</comment>
<accession>A0ABV7KWU0</accession>
<organism evidence="12 13">
    <name type="scientific">Marinibaculum pumilum</name>
    <dbReference type="NCBI Taxonomy" id="1766165"/>
    <lineage>
        <taxon>Bacteria</taxon>
        <taxon>Pseudomonadati</taxon>
        <taxon>Pseudomonadota</taxon>
        <taxon>Alphaproteobacteria</taxon>
        <taxon>Rhodospirillales</taxon>
        <taxon>Rhodospirillaceae</taxon>
        <taxon>Marinibaculum</taxon>
    </lineage>
</organism>
<evidence type="ECO:0000259" key="9">
    <source>
        <dbReference type="PROSITE" id="PS51192"/>
    </source>
</evidence>
<dbReference type="InterPro" id="IPR044742">
    <property type="entry name" value="DEAD/DEAH_RhlB"/>
</dbReference>
<dbReference type="InterPro" id="IPR000629">
    <property type="entry name" value="RNA-helicase_DEAD-box_CS"/>
</dbReference>
<protein>
    <submittedName>
        <fullName evidence="12">DEAD/DEAH box helicase</fullName>
        <ecNumber evidence="12">3.6.4.-</ecNumber>
    </submittedName>
</protein>
<evidence type="ECO:0000256" key="8">
    <source>
        <dbReference type="SAM" id="MobiDB-lite"/>
    </source>
</evidence>
<proteinExistence type="inferred from homology"/>
<evidence type="ECO:0000256" key="4">
    <source>
        <dbReference type="ARBA" id="ARBA00022840"/>
    </source>
</evidence>
<dbReference type="InterPro" id="IPR050079">
    <property type="entry name" value="DEAD_box_RNA_helicase"/>
</dbReference>
<dbReference type="InterPro" id="IPR001650">
    <property type="entry name" value="Helicase_C-like"/>
</dbReference>
<dbReference type="GO" id="GO:0016787">
    <property type="term" value="F:hydrolase activity"/>
    <property type="evidence" value="ECO:0007669"/>
    <property type="project" value="UniProtKB-KW"/>
</dbReference>
<dbReference type="Proteomes" id="UP001595528">
    <property type="component" value="Unassembled WGS sequence"/>
</dbReference>
<dbReference type="EMBL" id="JBHRTR010000015">
    <property type="protein sequence ID" value="MFC3226760.1"/>
    <property type="molecule type" value="Genomic_DNA"/>
</dbReference>
<keyword evidence="3 7" id="KW-0347">Helicase</keyword>